<comment type="caution">
    <text evidence="1">The sequence shown here is derived from an EMBL/GenBank/DDBJ whole genome shotgun (WGS) entry which is preliminary data.</text>
</comment>
<gene>
    <name evidence="1" type="ORF">FNV43_RR09746</name>
</gene>
<proteinExistence type="predicted"/>
<reference evidence="1" key="1">
    <citation type="submission" date="2020-03" db="EMBL/GenBank/DDBJ databases">
        <title>A high-quality chromosome-level genome assembly of a woody plant with both climbing and erect habits, Rhamnella rubrinervis.</title>
        <authorList>
            <person name="Lu Z."/>
            <person name="Yang Y."/>
            <person name="Zhu X."/>
            <person name="Sun Y."/>
        </authorList>
    </citation>
    <scope>NUCLEOTIDE SEQUENCE</scope>
    <source>
        <strain evidence="1">BYM</strain>
        <tissue evidence="1">Leaf</tissue>
    </source>
</reference>
<dbReference type="OrthoDB" id="1206852at2759"/>
<name>A0A8K0HAL9_9ROSA</name>
<dbReference type="EMBL" id="VOIH02000004">
    <property type="protein sequence ID" value="KAF3449022.1"/>
    <property type="molecule type" value="Genomic_DNA"/>
</dbReference>
<protein>
    <submittedName>
        <fullName evidence="1">Uncharacterized protein</fullName>
    </submittedName>
</protein>
<dbReference type="AlphaFoldDB" id="A0A8K0HAL9"/>
<organism evidence="1 2">
    <name type="scientific">Rhamnella rubrinervis</name>
    <dbReference type="NCBI Taxonomy" id="2594499"/>
    <lineage>
        <taxon>Eukaryota</taxon>
        <taxon>Viridiplantae</taxon>
        <taxon>Streptophyta</taxon>
        <taxon>Embryophyta</taxon>
        <taxon>Tracheophyta</taxon>
        <taxon>Spermatophyta</taxon>
        <taxon>Magnoliopsida</taxon>
        <taxon>eudicotyledons</taxon>
        <taxon>Gunneridae</taxon>
        <taxon>Pentapetalae</taxon>
        <taxon>rosids</taxon>
        <taxon>fabids</taxon>
        <taxon>Rosales</taxon>
        <taxon>Rhamnaceae</taxon>
        <taxon>rhamnoid group</taxon>
        <taxon>Rhamneae</taxon>
        <taxon>Rhamnella</taxon>
    </lineage>
</organism>
<dbReference type="Proteomes" id="UP000796880">
    <property type="component" value="Unassembled WGS sequence"/>
</dbReference>
<sequence>MWSLRKGSCGEEIPLDLEVIQCGRSITTDNDGAAAIKRTKLLIYGGDYRTRGSTGRSSHQGRDSAFKDGRAALAVVVRDDKGQLFWLASDLIEYRSPREVEVLALEWTSSAAASR</sequence>
<evidence type="ECO:0000313" key="1">
    <source>
        <dbReference type="EMBL" id="KAF3449022.1"/>
    </source>
</evidence>
<evidence type="ECO:0000313" key="2">
    <source>
        <dbReference type="Proteomes" id="UP000796880"/>
    </source>
</evidence>
<accession>A0A8K0HAL9</accession>
<keyword evidence="2" id="KW-1185">Reference proteome</keyword>